<dbReference type="NCBIfam" id="TIGR00556">
    <property type="entry name" value="pantethn_trn"/>
    <property type="match status" value="1"/>
</dbReference>
<keyword evidence="3 8" id="KW-0479">Metal-binding</keyword>
<comment type="subcellular location">
    <subcellularLocation>
        <location evidence="8">Cytoplasm</location>
    </subcellularLocation>
</comment>
<dbReference type="Pfam" id="PF01648">
    <property type="entry name" value="ACPS"/>
    <property type="match status" value="1"/>
</dbReference>
<dbReference type="InterPro" id="IPR008278">
    <property type="entry name" value="4-PPantetheinyl_Trfase_dom"/>
</dbReference>
<comment type="catalytic activity">
    <reaction evidence="8">
        <text>apo-[ACP] + CoA = holo-[ACP] + adenosine 3',5'-bisphosphate + H(+)</text>
        <dbReference type="Rhea" id="RHEA:12068"/>
        <dbReference type="Rhea" id="RHEA-COMP:9685"/>
        <dbReference type="Rhea" id="RHEA-COMP:9690"/>
        <dbReference type="ChEBI" id="CHEBI:15378"/>
        <dbReference type="ChEBI" id="CHEBI:29999"/>
        <dbReference type="ChEBI" id="CHEBI:57287"/>
        <dbReference type="ChEBI" id="CHEBI:58343"/>
        <dbReference type="ChEBI" id="CHEBI:64479"/>
        <dbReference type="EC" id="2.7.8.7"/>
    </reaction>
</comment>
<keyword evidence="8" id="KW-0963">Cytoplasm</keyword>
<evidence type="ECO:0000313" key="11">
    <source>
        <dbReference type="Proteomes" id="UP001499942"/>
    </source>
</evidence>
<sequence length="149" mass="15794">MLERKTEEPVTTRLAVGVDLVSVSRVDRLLADNPAAERDIFTAREVGYCAQKRNRPAHLAARFAAKEAVLKALGTGLGPGMRWTDVEVVNTPLGRPRVRLSGGAARRAARVGASSPEISLSHSGDYAIAHAVMFLSTTAGPDDASTDEG</sequence>
<name>A0ABP5YRH5_9ACTN</name>
<evidence type="ECO:0000256" key="3">
    <source>
        <dbReference type="ARBA" id="ARBA00022723"/>
    </source>
</evidence>
<evidence type="ECO:0000313" key="10">
    <source>
        <dbReference type="EMBL" id="GAA2483607.1"/>
    </source>
</evidence>
<evidence type="ECO:0000256" key="7">
    <source>
        <dbReference type="ARBA" id="ARBA00023160"/>
    </source>
</evidence>
<feature type="binding site" evidence="8">
    <location>
        <position position="19"/>
    </location>
    <ligand>
        <name>Mg(2+)</name>
        <dbReference type="ChEBI" id="CHEBI:18420"/>
    </ligand>
</feature>
<comment type="cofactor">
    <cofactor evidence="8">
        <name>Mg(2+)</name>
        <dbReference type="ChEBI" id="CHEBI:18420"/>
    </cofactor>
</comment>
<evidence type="ECO:0000256" key="4">
    <source>
        <dbReference type="ARBA" id="ARBA00022832"/>
    </source>
</evidence>
<evidence type="ECO:0000256" key="6">
    <source>
        <dbReference type="ARBA" id="ARBA00023098"/>
    </source>
</evidence>
<comment type="caution">
    <text evidence="10">The sequence shown here is derived from an EMBL/GenBank/DDBJ whole genome shotgun (WGS) entry which is preliminary data.</text>
</comment>
<protein>
    <recommendedName>
        <fullName evidence="8">Holo-[acyl-carrier-protein] synthase</fullName>
        <shortName evidence="8">Holo-ACP synthase</shortName>
        <ecNumber evidence="8">2.7.8.7</ecNumber>
    </recommendedName>
    <alternativeName>
        <fullName evidence="8">4'-phosphopantetheinyl transferase AcpS</fullName>
    </alternativeName>
</protein>
<evidence type="ECO:0000256" key="5">
    <source>
        <dbReference type="ARBA" id="ARBA00022842"/>
    </source>
</evidence>
<dbReference type="HAMAP" id="MF_00101">
    <property type="entry name" value="AcpS"/>
    <property type="match status" value="1"/>
</dbReference>
<dbReference type="SUPFAM" id="SSF56214">
    <property type="entry name" value="4'-phosphopantetheinyl transferase"/>
    <property type="match status" value="1"/>
</dbReference>
<evidence type="ECO:0000256" key="2">
    <source>
        <dbReference type="ARBA" id="ARBA00022679"/>
    </source>
</evidence>
<comment type="similarity">
    <text evidence="8">Belongs to the P-Pant transferase superfamily. AcpS family.</text>
</comment>
<evidence type="ECO:0000256" key="8">
    <source>
        <dbReference type="HAMAP-Rule" id="MF_00101"/>
    </source>
</evidence>
<dbReference type="InterPro" id="IPR002582">
    <property type="entry name" value="ACPS"/>
</dbReference>
<keyword evidence="5 8" id="KW-0460">Magnesium</keyword>
<evidence type="ECO:0000256" key="1">
    <source>
        <dbReference type="ARBA" id="ARBA00022516"/>
    </source>
</evidence>
<reference evidence="11" key="1">
    <citation type="journal article" date="2019" name="Int. J. Syst. Evol. Microbiol.">
        <title>The Global Catalogue of Microorganisms (GCM) 10K type strain sequencing project: providing services to taxonomists for standard genome sequencing and annotation.</title>
        <authorList>
            <consortium name="The Broad Institute Genomics Platform"/>
            <consortium name="The Broad Institute Genome Sequencing Center for Infectious Disease"/>
            <person name="Wu L."/>
            <person name="Ma J."/>
        </authorList>
    </citation>
    <scope>NUCLEOTIDE SEQUENCE [LARGE SCALE GENOMIC DNA]</scope>
    <source>
        <strain evidence="11">JCM 5062</strain>
    </source>
</reference>
<proteinExistence type="inferred from homology"/>
<dbReference type="Gene3D" id="3.90.470.20">
    <property type="entry name" value="4'-phosphopantetheinyl transferase domain"/>
    <property type="match status" value="1"/>
</dbReference>
<accession>A0ABP5YRH5</accession>
<keyword evidence="4 8" id="KW-0276">Fatty acid metabolism</keyword>
<gene>
    <name evidence="8" type="primary">acpS</name>
    <name evidence="10" type="ORF">GCM10010393_13010</name>
</gene>
<feature type="domain" description="4'-phosphopantetheinyl transferase" evidence="9">
    <location>
        <begin position="15"/>
        <end position="129"/>
    </location>
</feature>
<evidence type="ECO:0000259" key="9">
    <source>
        <dbReference type="Pfam" id="PF01648"/>
    </source>
</evidence>
<comment type="function">
    <text evidence="8">Transfers the 4'-phosphopantetheine moiety from coenzyme A to a Ser of acyl-carrier-protein.</text>
</comment>
<keyword evidence="6 8" id="KW-0443">Lipid metabolism</keyword>
<dbReference type="Proteomes" id="UP001499942">
    <property type="component" value="Unassembled WGS sequence"/>
</dbReference>
<keyword evidence="2 8" id="KW-0808">Transferase</keyword>
<dbReference type="InterPro" id="IPR004568">
    <property type="entry name" value="Ppantetheine-prot_Trfase_dom"/>
</dbReference>
<dbReference type="InterPro" id="IPR037143">
    <property type="entry name" value="4-PPantetheinyl_Trfase_dom_sf"/>
</dbReference>
<keyword evidence="7 8" id="KW-0275">Fatty acid biosynthesis</keyword>
<feature type="binding site" evidence="8">
    <location>
        <position position="67"/>
    </location>
    <ligand>
        <name>Mg(2+)</name>
        <dbReference type="ChEBI" id="CHEBI:18420"/>
    </ligand>
</feature>
<dbReference type="NCBIfam" id="TIGR00516">
    <property type="entry name" value="acpS"/>
    <property type="match status" value="1"/>
</dbReference>
<keyword evidence="1 8" id="KW-0444">Lipid biosynthesis</keyword>
<dbReference type="EMBL" id="BAAASR010000006">
    <property type="protein sequence ID" value="GAA2483607.1"/>
    <property type="molecule type" value="Genomic_DNA"/>
</dbReference>
<dbReference type="EC" id="2.7.8.7" evidence="8"/>
<organism evidence="10 11">
    <name type="scientific">Streptomyces gobitricini</name>
    <dbReference type="NCBI Taxonomy" id="68211"/>
    <lineage>
        <taxon>Bacteria</taxon>
        <taxon>Bacillati</taxon>
        <taxon>Actinomycetota</taxon>
        <taxon>Actinomycetes</taxon>
        <taxon>Kitasatosporales</taxon>
        <taxon>Streptomycetaceae</taxon>
        <taxon>Streptomyces</taxon>
    </lineage>
</organism>
<keyword evidence="11" id="KW-1185">Reference proteome</keyword>